<comment type="caution">
    <text evidence="5">The sequence shown here is derived from an EMBL/GenBank/DDBJ whole genome shotgun (WGS) entry which is preliminary data.</text>
</comment>
<dbReference type="GO" id="GO:0042840">
    <property type="term" value="P:D-glucuronate catabolic process"/>
    <property type="evidence" value="ECO:0007669"/>
    <property type="project" value="TreeGrafter"/>
</dbReference>
<dbReference type="InterPro" id="IPR002173">
    <property type="entry name" value="Carboh/pur_kinase_PfkB_CS"/>
</dbReference>
<dbReference type="Pfam" id="PF00294">
    <property type="entry name" value="PfkB"/>
    <property type="match status" value="1"/>
</dbReference>
<proteinExistence type="inferred from homology"/>
<reference evidence="5 6" key="1">
    <citation type="submission" date="2014-01" db="EMBL/GenBank/DDBJ databases">
        <title>Sulfitobacter sp. H3 (MCCC 1A00686) Genome Sequencing.</title>
        <authorList>
            <person name="Lai Q."/>
            <person name="Hong Z."/>
        </authorList>
    </citation>
    <scope>NUCLEOTIDE SEQUENCE [LARGE SCALE GENOMIC DNA]</scope>
    <source>
        <strain evidence="5 6">H3</strain>
    </source>
</reference>
<dbReference type="SUPFAM" id="SSF53613">
    <property type="entry name" value="Ribokinase-like"/>
    <property type="match status" value="1"/>
</dbReference>
<dbReference type="GO" id="GO:0008673">
    <property type="term" value="F:2-dehydro-3-deoxygluconokinase activity"/>
    <property type="evidence" value="ECO:0007669"/>
    <property type="project" value="TreeGrafter"/>
</dbReference>
<sequence length="302" mass="32197">MKPYSKIACIGEVMIEIVGQQTGDARLNVAGDSYNTAVYLAQLARGTDCTVSYVTALGQDTFSQRAVADMGRFGIDTTHIERRADRNIGLYAIDTDDAGERSFTYWRSESAARTLFSTPCTVGLDVLGDFDLVYLSGITLAILPAPVRKALIDTLALYRQAGGTVAYDSNHRPRLWEDAQTAIDVNNAMWAVTDIAVPSVDDEMAIHGDTTEGAVLARLDAAGLTDGALKRGPAGPFDLSRSTSGLRFARAANVVDTTAAGDSFNAGYLFERARGSEQAVALQAGHDLASRVIGHKGAIIDI</sequence>
<dbReference type="CDD" id="cd01166">
    <property type="entry name" value="KdgK"/>
    <property type="match status" value="1"/>
</dbReference>
<dbReference type="PANTHER" id="PTHR43085">
    <property type="entry name" value="HEXOKINASE FAMILY MEMBER"/>
    <property type="match status" value="1"/>
</dbReference>
<protein>
    <recommendedName>
        <fullName evidence="4">Carbohydrate kinase PfkB domain-containing protein</fullName>
    </recommendedName>
</protein>
<dbReference type="RefSeq" id="WP_037925325.1">
    <property type="nucleotide sequence ID" value="NZ_CP054599.1"/>
</dbReference>
<dbReference type="InterPro" id="IPR011611">
    <property type="entry name" value="PfkB_dom"/>
</dbReference>
<organism evidence="5 6">
    <name type="scientific">Pseudosulfitobacter pseudonitzschiae</name>
    <dbReference type="NCBI Taxonomy" id="1402135"/>
    <lineage>
        <taxon>Bacteria</taxon>
        <taxon>Pseudomonadati</taxon>
        <taxon>Pseudomonadota</taxon>
        <taxon>Alphaproteobacteria</taxon>
        <taxon>Rhodobacterales</taxon>
        <taxon>Roseobacteraceae</taxon>
        <taxon>Pseudosulfitobacter</taxon>
    </lineage>
</organism>
<dbReference type="InterPro" id="IPR029056">
    <property type="entry name" value="Ribokinase-like"/>
</dbReference>
<evidence type="ECO:0000259" key="4">
    <source>
        <dbReference type="Pfam" id="PF00294"/>
    </source>
</evidence>
<dbReference type="OrthoDB" id="9776822at2"/>
<dbReference type="Gene3D" id="3.40.1190.20">
    <property type="match status" value="1"/>
</dbReference>
<name>A0A073JEN6_9RHOB</name>
<comment type="similarity">
    <text evidence="1">Belongs to the carbohydrate kinase PfkB family.</text>
</comment>
<dbReference type="Proteomes" id="UP000027746">
    <property type="component" value="Unassembled WGS sequence"/>
</dbReference>
<keyword evidence="3" id="KW-0418">Kinase</keyword>
<dbReference type="GO" id="GO:0005829">
    <property type="term" value="C:cytosol"/>
    <property type="evidence" value="ECO:0007669"/>
    <property type="project" value="TreeGrafter"/>
</dbReference>
<dbReference type="AlphaFoldDB" id="A0A073JEN6"/>
<dbReference type="GeneID" id="68870994"/>
<evidence type="ECO:0000256" key="2">
    <source>
        <dbReference type="ARBA" id="ARBA00022679"/>
    </source>
</evidence>
<dbReference type="InterPro" id="IPR050306">
    <property type="entry name" value="PfkB_Carbo_kinase"/>
</dbReference>
<dbReference type="GO" id="GO:0019698">
    <property type="term" value="P:D-galacturonate catabolic process"/>
    <property type="evidence" value="ECO:0007669"/>
    <property type="project" value="TreeGrafter"/>
</dbReference>
<accession>A0A073JEN6</accession>
<dbReference type="PROSITE" id="PS00584">
    <property type="entry name" value="PFKB_KINASES_2"/>
    <property type="match status" value="1"/>
</dbReference>
<evidence type="ECO:0000256" key="3">
    <source>
        <dbReference type="ARBA" id="ARBA00022777"/>
    </source>
</evidence>
<gene>
    <name evidence="5" type="ORF">SUH3_18160</name>
</gene>
<dbReference type="EMBL" id="JAMD01000004">
    <property type="protein sequence ID" value="KEJ96187.1"/>
    <property type="molecule type" value="Genomic_DNA"/>
</dbReference>
<keyword evidence="6" id="KW-1185">Reference proteome</keyword>
<dbReference type="PANTHER" id="PTHR43085:SF15">
    <property type="entry name" value="2-DEHYDRO-3-DEOXYGLUCONOKINASE"/>
    <property type="match status" value="1"/>
</dbReference>
<evidence type="ECO:0000313" key="6">
    <source>
        <dbReference type="Proteomes" id="UP000027746"/>
    </source>
</evidence>
<evidence type="ECO:0000313" key="5">
    <source>
        <dbReference type="EMBL" id="KEJ96187.1"/>
    </source>
</evidence>
<dbReference type="GO" id="GO:0006974">
    <property type="term" value="P:DNA damage response"/>
    <property type="evidence" value="ECO:0007669"/>
    <property type="project" value="TreeGrafter"/>
</dbReference>
<evidence type="ECO:0000256" key="1">
    <source>
        <dbReference type="ARBA" id="ARBA00010688"/>
    </source>
</evidence>
<feature type="domain" description="Carbohydrate kinase PfkB" evidence="4">
    <location>
        <begin position="6"/>
        <end position="300"/>
    </location>
</feature>
<keyword evidence="2" id="KW-0808">Transferase</keyword>